<comment type="function">
    <text evidence="1">Molecular chaperone; binds unfolded polypeptides in vitro, and has a weak ATPase activity.</text>
</comment>
<dbReference type="InterPro" id="IPR027413">
    <property type="entry name" value="GROEL-like_equatorial_sf"/>
</dbReference>
<dbReference type="InterPro" id="IPR017998">
    <property type="entry name" value="Chaperone_TCP-1"/>
</dbReference>
<dbReference type="GO" id="GO:0051082">
    <property type="term" value="F:unfolded protein binding"/>
    <property type="evidence" value="ECO:0007669"/>
    <property type="project" value="InterPro"/>
</dbReference>
<keyword evidence="3 6" id="KW-0547">Nucleotide-binding</keyword>
<dbReference type="InterPro" id="IPR054827">
    <property type="entry name" value="thermosome_alpha"/>
</dbReference>
<keyword evidence="9" id="KW-1185">Reference proteome</keyword>
<keyword evidence="5 6" id="KW-0143">Chaperone</keyword>
<gene>
    <name evidence="8" type="primary">groL_1</name>
    <name evidence="7" type="ORF">ASJ82_00360</name>
    <name evidence="8" type="ORF">MSCUN_11500</name>
</gene>
<dbReference type="Proteomes" id="UP000217528">
    <property type="component" value="Unassembled WGS sequence"/>
</dbReference>
<dbReference type="InterPro" id="IPR002423">
    <property type="entry name" value="Cpn60/GroEL/TCP-1"/>
</dbReference>
<dbReference type="Gene3D" id="1.10.560.10">
    <property type="entry name" value="GroEL-like equatorial domain"/>
    <property type="match status" value="1"/>
</dbReference>
<evidence type="ECO:0000313" key="8">
    <source>
        <dbReference type="EMBL" id="PWL07907.1"/>
    </source>
</evidence>
<evidence type="ECO:0000313" key="10">
    <source>
        <dbReference type="Proteomes" id="UP000246004"/>
    </source>
</evidence>
<comment type="caution">
    <text evidence="7">The sequence shown here is derived from an EMBL/GenBank/DDBJ whole genome shotgun (WGS) entry which is preliminary data.</text>
</comment>
<comment type="similarity">
    <text evidence="2 6">Belongs to the TCP-1 chaperonin family.</text>
</comment>
<sequence length="535" mass="57920">MAQNSQQPLIILADGSSRTIGSQATRNNIMAAKLLSNVLRTTLGPRGMDKMLINSIGDVKITNDGYTILKETEPDHPAAQMIVDLAKKQESEYGDGTTTAVVLVGELLKQAEKLFEDGLDTPLIAKGYEAARDKAIDVLDEIAIPATREALIKVARTSMSGKGSFSNLDTMAEQLVDALLDVAEDNKVDSDMIKIRKIHGEGTESTEITQSVTVDKSVVESEMPKDVKNAKIALLQYPLDARELQNDAKIKITTPGEYQDYLDAEEEMLKEEVQKIVDSGANVLFNNKKISDLGQHFLNQAGIMTAKRVKAGDLERLAKATGAKIVNNVRELTSDDIGEAEHVYEREVYEDREYIFIEGCKNPGVLNIIVRGSTKYVTDSLEQAINNAIGAVSRAMAEDKVLPGGGAADIAVSKALRKYANKFDDKEQLAIVAYAQALEELPVALAENAGMDTIDVIVDLLSANETSPNMGVNVIKREVADMQEEGILESQATKVAIIDAATSVSVEILRIDDVIAAKAMTPVGGDMPGTPNPWM</sequence>
<dbReference type="NCBIfam" id="NF041082">
    <property type="entry name" value="thermosome_alpha"/>
    <property type="match status" value="1"/>
</dbReference>
<dbReference type="PANTHER" id="PTHR11353">
    <property type="entry name" value="CHAPERONIN"/>
    <property type="match status" value="1"/>
</dbReference>
<dbReference type="PROSITE" id="PS00750">
    <property type="entry name" value="TCP1_1"/>
    <property type="match status" value="1"/>
</dbReference>
<dbReference type="Pfam" id="PF00118">
    <property type="entry name" value="Cpn60_TCP1"/>
    <property type="match status" value="1"/>
</dbReference>
<dbReference type="RefSeq" id="WP_095608704.1">
    <property type="nucleotide sequence ID" value="NZ_LMVN01000019.1"/>
</dbReference>
<dbReference type="InterPro" id="IPR053374">
    <property type="entry name" value="TCP-1_chaperonin"/>
</dbReference>
<dbReference type="NCBIfam" id="NF041083">
    <property type="entry name" value="thermosome_beta"/>
    <property type="match status" value="1"/>
</dbReference>
<dbReference type="GO" id="GO:0016887">
    <property type="term" value="F:ATP hydrolysis activity"/>
    <property type="evidence" value="ECO:0007669"/>
    <property type="project" value="InterPro"/>
</dbReference>
<evidence type="ECO:0000313" key="7">
    <source>
        <dbReference type="EMBL" id="PAV07334.1"/>
    </source>
</evidence>
<evidence type="ECO:0000256" key="1">
    <source>
        <dbReference type="ARBA" id="ARBA00002462"/>
    </source>
</evidence>
<name>A0A2A2HDL6_9EURY</name>
<dbReference type="SUPFAM" id="SSF48592">
    <property type="entry name" value="GroEL equatorial domain-like"/>
    <property type="match status" value="1"/>
</dbReference>
<organism evidence="7 9">
    <name type="scientific">Methanosphaera cuniculi</name>
    <dbReference type="NCBI Taxonomy" id="1077256"/>
    <lineage>
        <taxon>Archaea</taxon>
        <taxon>Methanobacteriati</taxon>
        <taxon>Methanobacteriota</taxon>
        <taxon>Methanomada group</taxon>
        <taxon>Methanobacteria</taxon>
        <taxon>Methanobacteriales</taxon>
        <taxon>Methanobacteriaceae</taxon>
        <taxon>Methanosphaera</taxon>
    </lineage>
</organism>
<dbReference type="SUPFAM" id="SSF54849">
    <property type="entry name" value="GroEL-intermediate domain like"/>
    <property type="match status" value="1"/>
</dbReference>
<evidence type="ECO:0000256" key="3">
    <source>
        <dbReference type="ARBA" id="ARBA00022741"/>
    </source>
</evidence>
<dbReference type="AlphaFoldDB" id="A0A2A2HDL6"/>
<evidence type="ECO:0000256" key="6">
    <source>
        <dbReference type="RuleBase" id="RU004187"/>
    </source>
</evidence>
<dbReference type="InterPro" id="IPR027409">
    <property type="entry name" value="GroEL-like_apical_dom_sf"/>
</dbReference>
<dbReference type="EMBL" id="LWMS01000042">
    <property type="protein sequence ID" value="PWL07907.1"/>
    <property type="molecule type" value="Genomic_DNA"/>
</dbReference>
<keyword evidence="4 6" id="KW-0067">ATP-binding</keyword>
<dbReference type="GO" id="GO:0140662">
    <property type="term" value="F:ATP-dependent protein folding chaperone"/>
    <property type="evidence" value="ECO:0007669"/>
    <property type="project" value="InterPro"/>
</dbReference>
<dbReference type="OrthoDB" id="81470at2157"/>
<dbReference type="Gene3D" id="3.50.7.10">
    <property type="entry name" value="GroEL"/>
    <property type="match status" value="1"/>
</dbReference>
<dbReference type="EMBL" id="LMVN01000019">
    <property type="protein sequence ID" value="PAV07334.1"/>
    <property type="molecule type" value="Genomic_DNA"/>
</dbReference>
<protein>
    <submittedName>
        <fullName evidence="8">60 kDa chaperonin</fullName>
    </submittedName>
    <submittedName>
        <fullName evidence="7">Thermosome subunit</fullName>
    </submittedName>
</protein>
<proteinExistence type="inferred from homology"/>
<dbReference type="SUPFAM" id="SSF52029">
    <property type="entry name" value="GroEL apical domain-like"/>
    <property type="match status" value="1"/>
</dbReference>
<dbReference type="PRINTS" id="PR00304">
    <property type="entry name" value="TCOMPLEXTCP1"/>
</dbReference>
<evidence type="ECO:0000313" key="9">
    <source>
        <dbReference type="Proteomes" id="UP000217528"/>
    </source>
</evidence>
<reference evidence="8 10" key="1">
    <citation type="submission" date="2016-04" db="EMBL/GenBank/DDBJ databases">
        <title>Genome sequence of Methanosphaera cuniculi DSM 4103.</title>
        <authorList>
            <person name="Poehlein A."/>
            <person name="Seedorf H."/>
            <person name="Daniel R."/>
        </authorList>
    </citation>
    <scope>NUCLEOTIDE SEQUENCE [LARGE SCALE GENOMIC DNA]</scope>
    <source>
        <strain evidence="8 10">DSM 4103</strain>
    </source>
</reference>
<dbReference type="InterPro" id="IPR027410">
    <property type="entry name" value="TCP-1-like_intermed_sf"/>
</dbReference>
<evidence type="ECO:0000256" key="4">
    <source>
        <dbReference type="ARBA" id="ARBA00022840"/>
    </source>
</evidence>
<dbReference type="Gene3D" id="3.30.260.10">
    <property type="entry name" value="TCP-1-like chaperonin intermediate domain"/>
    <property type="match status" value="1"/>
</dbReference>
<accession>A0A2A2HDL6</accession>
<dbReference type="InterPro" id="IPR002194">
    <property type="entry name" value="Chaperonin_TCP-1_CS"/>
</dbReference>
<evidence type="ECO:0000256" key="5">
    <source>
        <dbReference type="ARBA" id="ARBA00023186"/>
    </source>
</evidence>
<dbReference type="Proteomes" id="UP000246004">
    <property type="component" value="Unassembled WGS sequence"/>
</dbReference>
<reference evidence="7 9" key="2">
    <citation type="journal article" date="2017" name="BMC Genomics">
        <title>Genomic analysis of methanogenic archaea reveals a shift towards energy conservation.</title>
        <authorList>
            <person name="Gilmore S.P."/>
            <person name="Henske J.K."/>
            <person name="Sexton J.A."/>
            <person name="Solomon K.V."/>
            <person name="Seppala S."/>
            <person name="Yoo J.I."/>
            <person name="Huyett L.M."/>
            <person name="Pressman A."/>
            <person name="Cogan J.Z."/>
            <person name="Kivenson V."/>
            <person name="Peng X."/>
            <person name="Tan Y."/>
            <person name="Valentine D.L."/>
            <person name="O'Malley M.A."/>
        </authorList>
    </citation>
    <scope>NUCLEOTIDE SEQUENCE [LARGE SCALE GENOMIC DNA]</scope>
    <source>
        <strain evidence="7 9">1R-7</strain>
    </source>
</reference>
<dbReference type="GO" id="GO:0005524">
    <property type="term" value="F:ATP binding"/>
    <property type="evidence" value="ECO:0007669"/>
    <property type="project" value="UniProtKB-KW"/>
</dbReference>
<evidence type="ECO:0000256" key="2">
    <source>
        <dbReference type="ARBA" id="ARBA00008020"/>
    </source>
</evidence>